<dbReference type="EMBL" id="LR134493">
    <property type="protein sequence ID" value="VEI62891.1"/>
    <property type="molecule type" value="Genomic_DNA"/>
</dbReference>
<dbReference type="Pfam" id="PF10694">
    <property type="entry name" value="DUF2500"/>
    <property type="match status" value="1"/>
</dbReference>
<protein>
    <submittedName>
        <fullName evidence="1">DUF2500 domain-containing protein</fullName>
    </submittedName>
    <submittedName>
        <fullName evidence="2">Protein of uncharacterized function (DUF2500)</fullName>
    </submittedName>
</protein>
<name>A0A3S4YKU5_SERRU</name>
<organism evidence="2 4">
    <name type="scientific">Serratia rubidaea</name>
    <name type="common">Serratia marinorubra</name>
    <dbReference type="NCBI Taxonomy" id="61652"/>
    <lineage>
        <taxon>Bacteria</taxon>
        <taxon>Pseudomonadati</taxon>
        <taxon>Pseudomonadota</taxon>
        <taxon>Gammaproteobacteria</taxon>
        <taxon>Enterobacterales</taxon>
        <taxon>Yersiniaceae</taxon>
        <taxon>Serratia</taxon>
    </lineage>
</organism>
<dbReference type="GeneID" id="61763718"/>
<reference evidence="2 4" key="1">
    <citation type="submission" date="2018-12" db="EMBL/GenBank/DDBJ databases">
        <authorList>
            <consortium name="Pathogen Informatics"/>
        </authorList>
    </citation>
    <scope>NUCLEOTIDE SEQUENCE [LARGE SCALE GENOMIC DNA]</scope>
    <source>
        <strain evidence="2 4">NCTC10036</strain>
        <strain evidence="3 5">NCTC12971</strain>
    </source>
</reference>
<dbReference type="AlphaFoldDB" id="A0A3S4YKU5"/>
<proteinExistence type="predicted"/>
<dbReference type="RefSeq" id="WP_015344171.1">
    <property type="nucleotide sequence ID" value="NZ_CAMIPJ010000004.1"/>
</dbReference>
<dbReference type="Proteomes" id="UP000307968">
    <property type="component" value="Chromosome"/>
</dbReference>
<evidence type="ECO:0000313" key="4">
    <source>
        <dbReference type="Proteomes" id="UP000281904"/>
    </source>
</evidence>
<evidence type="ECO:0000313" key="5">
    <source>
        <dbReference type="Proteomes" id="UP000307968"/>
    </source>
</evidence>
<sequence length="118" mass="13363">MSKPPLIFIAVVALIAVLATQRYFSQRKQEAANDREPVRATQVVVSDKRAFAASTNRSRQREHIVNEAMRYEVTFQPQRGGESLVVRLKQPQYEPITPGARGTLKMQGTRFISFTAEQ</sequence>
<dbReference type="InterPro" id="IPR019635">
    <property type="entry name" value="DUF2500"/>
</dbReference>
<dbReference type="Gene3D" id="2.40.50.660">
    <property type="match status" value="1"/>
</dbReference>
<evidence type="ECO:0000313" key="6">
    <source>
        <dbReference type="Proteomes" id="UP000624159"/>
    </source>
</evidence>
<dbReference type="EMBL" id="JADULK010000006">
    <property type="protein sequence ID" value="MBH1930604.1"/>
    <property type="molecule type" value="Genomic_DNA"/>
</dbReference>
<dbReference type="Proteomes" id="UP000281904">
    <property type="component" value="Chromosome"/>
</dbReference>
<dbReference type="Proteomes" id="UP000624159">
    <property type="component" value="Unassembled WGS sequence"/>
</dbReference>
<reference evidence="1 6" key="2">
    <citation type="submission" date="2020-11" db="EMBL/GenBank/DDBJ databases">
        <title>Enhanced detection system for hospital associated transmission using whole genome sequencing surveillance.</title>
        <authorList>
            <person name="Harrison L.H."/>
            <person name="Van Tyne D."/>
            <person name="Marsh J.W."/>
            <person name="Griffith M.P."/>
            <person name="Snyder D.J."/>
            <person name="Cooper V.S."/>
            <person name="Mustapha M."/>
        </authorList>
    </citation>
    <scope>NUCLEOTIDE SEQUENCE [LARGE SCALE GENOMIC DNA]</scope>
    <source>
        <strain evidence="1 6">SER00230</strain>
    </source>
</reference>
<keyword evidence="6" id="KW-1185">Reference proteome</keyword>
<dbReference type="EMBL" id="LR590463">
    <property type="protein sequence ID" value="VTP59823.1"/>
    <property type="molecule type" value="Genomic_DNA"/>
</dbReference>
<accession>A0A3S4YKU5</accession>
<evidence type="ECO:0000313" key="2">
    <source>
        <dbReference type="EMBL" id="VEI62891.1"/>
    </source>
</evidence>
<gene>
    <name evidence="1" type="ORF">I5U13_13155</name>
    <name evidence="2" type="ORF">NCTC10036_01329</name>
    <name evidence="3" type="ORF">NCTC12971_00256</name>
</gene>
<evidence type="ECO:0000313" key="1">
    <source>
        <dbReference type="EMBL" id="MBH1930604.1"/>
    </source>
</evidence>
<evidence type="ECO:0000313" key="3">
    <source>
        <dbReference type="EMBL" id="VTP59823.1"/>
    </source>
</evidence>